<sequence length="93" mass="10926">MGKEMLSERPRNQLIRLNFYNKHGKWKYSGKALVNHYLFEDGFKQDIVDTQTAIVDGWQGEYFVQTSCPEEVNGFFEALFLPSSFNDIERKVK</sequence>
<dbReference type="EMBL" id="APML01000033">
    <property type="protein sequence ID" value="ENH96695.1"/>
    <property type="molecule type" value="Genomic_DNA"/>
</dbReference>
<evidence type="ECO:0000313" key="2">
    <source>
        <dbReference type="Proteomes" id="UP000012283"/>
    </source>
</evidence>
<reference evidence="1 2" key="1">
    <citation type="submission" date="2013-03" db="EMBL/GenBank/DDBJ databases">
        <title>Draft genome sequence of Gracibacillus halophilus YIM-C55.5, a moderately halophilic and thermophilic organism from the Xiaochaidamu salt lake.</title>
        <authorList>
            <person name="Sugumar T."/>
            <person name="Polireddy D.R."/>
            <person name="Antony A."/>
            <person name="Madhava Y.R."/>
            <person name="Sivakumar N."/>
        </authorList>
    </citation>
    <scope>NUCLEOTIDE SEQUENCE [LARGE SCALE GENOMIC DNA]</scope>
    <source>
        <strain evidence="1 2">YIM-C55.5</strain>
    </source>
</reference>
<accession>N4WQG2</accession>
<protein>
    <submittedName>
        <fullName evidence="1">Uncharacterized protein</fullName>
    </submittedName>
</protein>
<dbReference type="Proteomes" id="UP000012283">
    <property type="component" value="Unassembled WGS sequence"/>
</dbReference>
<dbReference type="PATRIC" id="fig|1308866.3.peg.1895"/>
<name>N4WQG2_9BACI</name>
<dbReference type="OrthoDB" id="2970079at2"/>
<comment type="caution">
    <text evidence="1">The sequence shown here is derived from an EMBL/GenBank/DDBJ whole genome shotgun (WGS) entry which is preliminary data.</text>
</comment>
<evidence type="ECO:0000313" key="1">
    <source>
        <dbReference type="EMBL" id="ENH96695.1"/>
    </source>
</evidence>
<organism evidence="1 2">
    <name type="scientific">Gracilibacillus halophilus YIM-C55.5</name>
    <dbReference type="NCBI Taxonomy" id="1308866"/>
    <lineage>
        <taxon>Bacteria</taxon>
        <taxon>Bacillati</taxon>
        <taxon>Bacillota</taxon>
        <taxon>Bacilli</taxon>
        <taxon>Bacillales</taxon>
        <taxon>Bacillaceae</taxon>
        <taxon>Gracilibacillus</taxon>
    </lineage>
</organism>
<dbReference type="STRING" id="1308866.J416_09364"/>
<keyword evidence="2" id="KW-1185">Reference proteome</keyword>
<gene>
    <name evidence="1" type="ORF">J416_09364</name>
</gene>
<proteinExistence type="predicted"/>
<dbReference type="RefSeq" id="WP_003468961.1">
    <property type="nucleotide sequence ID" value="NZ_APML01000033.1"/>
</dbReference>
<dbReference type="AlphaFoldDB" id="N4WQG2"/>